<dbReference type="InterPro" id="IPR025877">
    <property type="entry name" value="MobA-like_NTP_Trfase"/>
</dbReference>
<dbReference type="SUPFAM" id="SSF53448">
    <property type="entry name" value="Nucleotide-diphospho-sugar transferases"/>
    <property type="match status" value="1"/>
</dbReference>
<sequence>MDKALYLVDGKPMIERAFSAASAVSSEVIIAVNDWTRASSYSMLQGARFVVDEGFKGPLGGIFSGLKSCSGDIALILPNDMPRVTDRSLSELLGRVDGFDVVTFILPNGALEAVMAIKVDEGRKLIELLKIHGRNKITDIYRGVPRLLLLSAAKLGISGELININTRNDLNLIELRGDFDSDILLKRDFDLNGFNGTDVQKSLWGTISTGDPWSEAIYYAEMGVPFLMAHTLLDSRNPEVRRVGHAFLRGLAIP</sequence>
<dbReference type="GO" id="GO:0016779">
    <property type="term" value="F:nucleotidyltransferase activity"/>
    <property type="evidence" value="ECO:0007669"/>
    <property type="project" value="UniProtKB-ARBA"/>
</dbReference>
<dbReference type="Gene3D" id="3.90.550.10">
    <property type="entry name" value="Spore Coat Polysaccharide Biosynthesis Protein SpsA, Chain A"/>
    <property type="match status" value="1"/>
</dbReference>
<feature type="domain" description="MobA-like NTP transferase" evidence="1">
    <location>
        <begin position="2"/>
        <end position="129"/>
    </location>
</feature>
<dbReference type="Proteomes" id="UP000610960">
    <property type="component" value="Unassembled WGS sequence"/>
</dbReference>
<gene>
    <name evidence="2" type="ORF">GCM10007981_08140</name>
</gene>
<protein>
    <recommendedName>
        <fullName evidence="1">MobA-like NTP transferase domain-containing protein</fullName>
    </recommendedName>
</protein>
<comment type="caution">
    <text evidence="2">The sequence shown here is derived from an EMBL/GenBank/DDBJ whole genome shotgun (WGS) entry which is preliminary data.</text>
</comment>
<dbReference type="AlphaFoldDB" id="A0A830GUR2"/>
<reference evidence="2" key="2">
    <citation type="submission" date="2020-09" db="EMBL/GenBank/DDBJ databases">
        <authorList>
            <person name="Sun Q."/>
            <person name="Ohkuma M."/>
        </authorList>
    </citation>
    <scope>NUCLEOTIDE SEQUENCE</scope>
    <source>
        <strain evidence="2">JCM 10088</strain>
    </source>
</reference>
<dbReference type="Pfam" id="PF12804">
    <property type="entry name" value="NTP_transf_3"/>
    <property type="match status" value="1"/>
</dbReference>
<evidence type="ECO:0000313" key="2">
    <source>
        <dbReference type="EMBL" id="GGP20364.1"/>
    </source>
</evidence>
<proteinExistence type="predicted"/>
<evidence type="ECO:0000313" key="3">
    <source>
        <dbReference type="Proteomes" id="UP000610960"/>
    </source>
</evidence>
<evidence type="ECO:0000259" key="1">
    <source>
        <dbReference type="Pfam" id="PF12804"/>
    </source>
</evidence>
<keyword evidence="3" id="KW-1185">Reference proteome</keyword>
<accession>A0A830GUR2</accession>
<dbReference type="EMBL" id="BMNL01000002">
    <property type="protein sequence ID" value="GGP20364.1"/>
    <property type="molecule type" value="Genomic_DNA"/>
</dbReference>
<reference evidence="2" key="1">
    <citation type="journal article" date="2014" name="Int. J. Syst. Evol. Microbiol.">
        <title>Complete genome sequence of Corynebacterium casei LMG S-19264T (=DSM 44701T), isolated from a smear-ripened cheese.</title>
        <authorList>
            <consortium name="US DOE Joint Genome Institute (JGI-PGF)"/>
            <person name="Walter F."/>
            <person name="Albersmeier A."/>
            <person name="Kalinowski J."/>
            <person name="Ruckert C."/>
        </authorList>
    </citation>
    <scope>NUCLEOTIDE SEQUENCE</scope>
    <source>
        <strain evidence="2">JCM 10088</strain>
    </source>
</reference>
<dbReference type="InterPro" id="IPR029044">
    <property type="entry name" value="Nucleotide-diphossugar_trans"/>
</dbReference>
<name>A0A830GUR2_9CREN</name>
<organism evidence="2 3">
    <name type="scientific">Thermocladium modestius</name>
    <dbReference type="NCBI Taxonomy" id="62609"/>
    <lineage>
        <taxon>Archaea</taxon>
        <taxon>Thermoproteota</taxon>
        <taxon>Thermoprotei</taxon>
        <taxon>Thermoproteales</taxon>
        <taxon>Thermoproteaceae</taxon>
        <taxon>Thermocladium</taxon>
    </lineage>
</organism>